<gene>
    <name evidence="2" type="ORF">GCM10010917_17190</name>
</gene>
<keyword evidence="3" id="KW-1185">Reference proteome</keyword>
<dbReference type="Proteomes" id="UP000609323">
    <property type="component" value="Unassembled WGS sequence"/>
</dbReference>
<reference evidence="3" key="1">
    <citation type="journal article" date="2019" name="Int. J. Syst. Evol. Microbiol.">
        <title>The Global Catalogue of Microorganisms (GCM) 10K type strain sequencing project: providing services to taxonomists for standard genome sequencing and annotation.</title>
        <authorList>
            <consortium name="The Broad Institute Genomics Platform"/>
            <consortium name="The Broad Institute Genome Sequencing Center for Infectious Disease"/>
            <person name="Wu L."/>
            <person name="Ma J."/>
        </authorList>
    </citation>
    <scope>NUCLEOTIDE SEQUENCE [LARGE SCALE GENOMIC DNA]</scope>
    <source>
        <strain evidence="3">CGMCC 1.15044</strain>
    </source>
</reference>
<dbReference type="SUPFAM" id="SSF55729">
    <property type="entry name" value="Acyl-CoA N-acyltransferases (Nat)"/>
    <property type="match status" value="1"/>
</dbReference>
<dbReference type="Gene3D" id="3.40.630.30">
    <property type="match status" value="1"/>
</dbReference>
<name>A0ABQ1FXN5_9BACL</name>
<dbReference type="PANTHER" id="PTHR43792">
    <property type="entry name" value="GNAT FAMILY, PUTATIVE (AFU_ORTHOLOGUE AFUA_3G00765)-RELATED-RELATED"/>
    <property type="match status" value="1"/>
</dbReference>
<feature type="domain" description="N-acetyltransferase" evidence="1">
    <location>
        <begin position="17"/>
        <end position="182"/>
    </location>
</feature>
<dbReference type="InterPro" id="IPR051531">
    <property type="entry name" value="N-acetyltransferase"/>
</dbReference>
<organism evidence="2 3">
    <name type="scientific">Paenibacillus physcomitrellae</name>
    <dbReference type="NCBI Taxonomy" id="1619311"/>
    <lineage>
        <taxon>Bacteria</taxon>
        <taxon>Bacillati</taxon>
        <taxon>Bacillota</taxon>
        <taxon>Bacilli</taxon>
        <taxon>Bacillales</taxon>
        <taxon>Paenibacillaceae</taxon>
        <taxon>Paenibacillus</taxon>
    </lineage>
</organism>
<dbReference type="InterPro" id="IPR000182">
    <property type="entry name" value="GNAT_dom"/>
</dbReference>
<comment type="caution">
    <text evidence="2">The sequence shown here is derived from an EMBL/GenBank/DDBJ whole genome shotgun (WGS) entry which is preliminary data.</text>
</comment>
<sequence>MEYRCEGEIPVLESPRLTLRRLEKTDADQMFEYWSDPEVVKYMNVPPFANAEETAEMIKWLNLLAETEDTIRWGIELKDSGRLIGSCGYNTWQLAGAHRAEIGYELGRPYWGQGYMREALLTMFEFGFCTMGLNRIEALLYPVNYASIRLLQKLGFQREGMLREYQQAGDRFVDLDMYSLLRREWAHKIT</sequence>
<evidence type="ECO:0000259" key="1">
    <source>
        <dbReference type="PROSITE" id="PS51186"/>
    </source>
</evidence>
<dbReference type="PANTHER" id="PTHR43792:SF9">
    <property type="entry name" value="RIBOSOMAL-PROTEIN-ALANINE ACETYLTRANSFERASE"/>
    <property type="match status" value="1"/>
</dbReference>
<dbReference type="Pfam" id="PF13302">
    <property type="entry name" value="Acetyltransf_3"/>
    <property type="match status" value="1"/>
</dbReference>
<proteinExistence type="predicted"/>
<dbReference type="InterPro" id="IPR016181">
    <property type="entry name" value="Acyl_CoA_acyltransferase"/>
</dbReference>
<accession>A0ABQ1FXN5</accession>
<evidence type="ECO:0000313" key="3">
    <source>
        <dbReference type="Proteomes" id="UP000609323"/>
    </source>
</evidence>
<dbReference type="PROSITE" id="PS51186">
    <property type="entry name" value="GNAT"/>
    <property type="match status" value="1"/>
</dbReference>
<protein>
    <submittedName>
        <fullName evidence="2">N-acetyltransferase</fullName>
    </submittedName>
</protein>
<evidence type="ECO:0000313" key="2">
    <source>
        <dbReference type="EMBL" id="GGA32636.1"/>
    </source>
</evidence>
<dbReference type="EMBL" id="BMHF01000004">
    <property type="protein sequence ID" value="GGA32636.1"/>
    <property type="molecule type" value="Genomic_DNA"/>
</dbReference>